<keyword evidence="16" id="KW-0675">Receptor</keyword>
<protein>
    <recommendedName>
        <fullName evidence="3">non-specific serine/threonine protein kinase</fullName>
        <ecNumber evidence="3">2.7.11.1</ecNumber>
    </recommendedName>
</protein>
<dbReference type="Pfam" id="PF08263">
    <property type="entry name" value="LRRNT_2"/>
    <property type="match status" value="1"/>
</dbReference>
<keyword evidence="7" id="KW-0808">Transferase</keyword>
<dbReference type="PROSITE" id="PS50011">
    <property type="entry name" value="PROTEIN_KINASE_DOM"/>
    <property type="match status" value="1"/>
</dbReference>
<dbReference type="FunFam" id="3.80.10.10:FF:000021">
    <property type="entry name" value="Putative LRR receptor-like serine/threonine-protein kinase"/>
    <property type="match status" value="1"/>
</dbReference>
<keyword evidence="14 22" id="KW-1133">Transmembrane helix</keyword>
<keyword evidence="13 20" id="KW-0067">ATP-binding</keyword>
<dbReference type="Pfam" id="PF13855">
    <property type="entry name" value="LRR_8"/>
    <property type="match status" value="1"/>
</dbReference>
<keyword evidence="4" id="KW-0723">Serine/threonine-protein kinase</keyword>
<dbReference type="InterPro" id="IPR011009">
    <property type="entry name" value="Kinase-like_dom_sf"/>
</dbReference>
<keyword evidence="17" id="KW-0325">Glycoprotein</keyword>
<dbReference type="AlphaFoldDB" id="A0ABC8LW52"/>
<dbReference type="PANTHER" id="PTHR48006">
    <property type="entry name" value="LEUCINE-RICH REPEAT-CONTAINING PROTEIN DDB_G0281931-RELATED"/>
    <property type="match status" value="1"/>
</dbReference>
<feature type="domain" description="Protein kinase" evidence="23">
    <location>
        <begin position="312"/>
        <end position="567"/>
    </location>
</feature>
<evidence type="ECO:0000259" key="23">
    <source>
        <dbReference type="PROSITE" id="PS50011"/>
    </source>
</evidence>
<evidence type="ECO:0000256" key="15">
    <source>
        <dbReference type="ARBA" id="ARBA00023136"/>
    </source>
</evidence>
<evidence type="ECO:0000313" key="24">
    <source>
        <dbReference type="EMBL" id="CAH8387561.1"/>
    </source>
</evidence>
<dbReference type="PROSITE" id="PS00107">
    <property type="entry name" value="PROTEIN_KINASE_ATP"/>
    <property type="match status" value="1"/>
</dbReference>
<evidence type="ECO:0000256" key="17">
    <source>
        <dbReference type="ARBA" id="ARBA00023180"/>
    </source>
</evidence>
<keyword evidence="6" id="KW-0433">Leucine-rich repeat</keyword>
<dbReference type="Gene3D" id="3.80.10.10">
    <property type="entry name" value="Ribonuclease Inhibitor"/>
    <property type="match status" value="1"/>
</dbReference>
<evidence type="ECO:0000256" key="22">
    <source>
        <dbReference type="SAM" id="Phobius"/>
    </source>
</evidence>
<evidence type="ECO:0000256" key="11">
    <source>
        <dbReference type="ARBA" id="ARBA00022741"/>
    </source>
</evidence>
<evidence type="ECO:0000256" key="14">
    <source>
        <dbReference type="ARBA" id="ARBA00022989"/>
    </source>
</evidence>
<keyword evidence="5" id="KW-0597">Phosphoprotein</keyword>
<dbReference type="InterPro" id="IPR001611">
    <property type="entry name" value="Leu-rich_rpt"/>
</dbReference>
<dbReference type="Proteomes" id="UP001642260">
    <property type="component" value="Unassembled WGS sequence"/>
</dbReference>
<evidence type="ECO:0000256" key="5">
    <source>
        <dbReference type="ARBA" id="ARBA00022553"/>
    </source>
</evidence>
<dbReference type="InterPro" id="IPR008271">
    <property type="entry name" value="Ser/Thr_kinase_AS"/>
</dbReference>
<dbReference type="FunFam" id="3.30.200.20:FF:000015">
    <property type="entry name" value="Somatic embryogenesis receptor kinase 1"/>
    <property type="match status" value="1"/>
</dbReference>
<dbReference type="InterPro" id="IPR001245">
    <property type="entry name" value="Ser-Thr/Tyr_kinase_cat_dom"/>
</dbReference>
<dbReference type="InterPro" id="IPR032675">
    <property type="entry name" value="LRR_dom_sf"/>
</dbReference>
<evidence type="ECO:0000256" key="8">
    <source>
        <dbReference type="ARBA" id="ARBA00022692"/>
    </source>
</evidence>
<dbReference type="SUPFAM" id="SSF52058">
    <property type="entry name" value="L domain-like"/>
    <property type="match status" value="1"/>
</dbReference>
<evidence type="ECO:0000256" key="3">
    <source>
        <dbReference type="ARBA" id="ARBA00012513"/>
    </source>
</evidence>
<proteinExistence type="inferred from homology"/>
<dbReference type="SUPFAM" id="SSF56112">
    <property type="entry name" value="Protein kinase-like (PK-like)"/>
    <property type="match status" value="1"/>
</dbReference>
<dbReference type="Gene3D" id="3.30.200.20">
    <property type="entry name" value="Phosphorylase Kinase, domain 1"/>
    <property type="match status" value="1"/>
</dbReference>
<dbReference type="InterPro" id="IPR017441">
    <property type="entry name" value="Protein_kinase_ATP_BS"/>
</dbReference>
<keyword evidence="9" id="KW-0732">Signal</keyword>
<organism evidence="24 25">
    <name type="scientific">Eruca vesicaria subsp. sativa</name>
    <name type="common">Garden rocket</name>
    <name type="synonym">Eruca sativa</name>
    <dbReference type="NCBI Taxonomy" id="29727"/>
    <lineage>
        <taxon>Eukaryota</taxon>
        <taxon>Viridiplantae</taxon>
        <taxon>Streptophyta</taxon>
        <taxon>Embryophyta</taxon>
        <taxon>Tracheophyta</taxon>
        <taxon>Spermatophyta</taxon>
        <taxon>Magnoliopsida</taxon>
        <taxon>eudicotyledons</taxon>
        <taxon>Gunneridae</taxon>
        <taxon>Pentapetalae</taxon>
        <taxon>rosids</taxon>
        <taxon>malvids</taxon>
        <taxon>Brassicales</taxon>
        <taxon>Brassicaceae</taxon>
        <taxon>Brassiceae</taxon>
        <taxon>Eruca</taxon>
    </lineage>
</organism>
<gene>
    <name evidence="24" type="ORF">ERUC_LOCUS40044</name>
</gene>
<comment type="catalytic activity">
    <reaction evidence="18">
        <text>L-threonyl-[protein] + ATP = O-phospho-L-threonyl-[protein] + ADP + H(+)</text>
        <dbReference type="Rhea" id="RHEA:46608"/>
        <dbReference type="Rhea" id="RHEA-COMP:11060"/>
        <dbReference type="Rhea" id="RHEA-COMP:11605"/>
        <dbReference type="ChEBI" id="CHEBI:15378"/>
        <dbReference type="ChEBI" id="CHEBI:30013"/>
        <dbReference type="ChEBI" id="CHEBI:30616"/>
        <dbReference type="ChEBI" id="CHEBI:61977"/>
        <dbReference type="ChEBI" id="CHEBI:456216"/>
        <dbReference type="EC" id="2.7.11.1"/>
    </reaction>
</comment>
<dbReference type="InterPro" id="IPR000719">
    <property type="entry name" value="Prot_kinase_dom"/>
</dbReference>
<evidence type="ECO:0000256" key="6">
    <source>
        <dbReference type="ARBA" id="ARBA00022614"/>
    </source>
</evidence>
<dbReference type="FunFam" id="1.10.510.10:FF:000016">
    <property type="entry name" value="Somatic embryogenesis receptor-like kinase 1"/>
    <property type="match status" value="1"/>
</dbReference>
<evidence type="ECO:0000256" key="21">
    <source>
        <dbReference type="SAM" id="MobiDB-lite"/>
    </source>
</evidence>
<comment type="catalytic activity">
    <reaction evidence="19">
        <text>L-seryl-[protein] + ATP = O-phospho-L-seryl-[protein] + ADP + H(+)</text>
        <dbReference type="Rhea" id="RHEA:17989"/>
        <dbReference type="Rhea" id="RHEA-COMP:9863"/>
        <dbReference type="Rhea" id="RHEA-COMP:11604"/>
        <dbReference type="ChEBI" id="CHEBI:15378"/>
        <dbReference type="ChEBI" id="CHEBI:29999"/>
        <dbReference type="ChEBI" id="CHEBI:30616"/>
        <dbReference type="ChEBI" id="CHEBI:83421"/>
        <dbReference type="ChEBI" id="CHEBI:456216"/>
        <dbReference type="EC" id="2.7.11.1"/>
    </reaction>
</comment>
<comment type="similarity">
    <text evidence="2">Belongs to the protein kinase superfamily. Ser/Thr protein kinase family.</text>
</comment>
<keyword evidence="8 22" id="KW-0812">Transmembrane</keyword>
<dbReference type="GO" id="GO:0004674">
    <property type="term" value="F:protein serine/threonine kinase activity"/>
    <property type="evidence" value="ECO:0007669"/>
    <property type="project" value="UniProtKB-KW"/>
</dbReference>
<reference evidence="24 25" key="1">
    <citation type="submission" date="2022-03" db="EMBL/GenBank/DDBJ databases">
        <authorList>
            <person name="Macdonald S."/>
            <person name="Ahmed S."/>
            <person name="Newling K."/>
        </authorList>
    </citation>
    <scope>NUCLEOTIDE SEQUENCE [LARGE SCALE GENOMIC DNA]</scope>
</reference>
<evidence type="ECO:0000256" key="12">
    <source>
        <dbReference type="ARBA" id="ARBA00022777"/>
    </source>
</evidence>
<dbReference type="GO" id="GO:0005524">
    <property type="term" value="F:ATP binding"/>
    <property type="evidence" value="ECO:0007669"/>
    <property type="project" value="UniProtKB-UniRule"/>
</dbReference>
<dbReference type="InterPro" id="IPR013210">
    <property type="entry name" value="LRR_N_plant-typ"/>
</dbReference>
<dbReference type="EMBL" id="CAKOAT010752931">
    <property type="protein sequence ID" value="CAH8387561.1"/>
    <property type="molecule type" value="Genomic_DNA"/>
</dbReference>
<evidence type="ECO:0000256" key="9">
    <source>
        <dbReference type="ARBA" id="ARBA00022729"/>
    </source>
</evidence>
<evidence type="ECO:0000256" key="7">
    <source>
        <dbReference type="ARBA" id="ARBA00022679"/>
    </source>
</evidence>
<dbReference type="Gene3D" id="1.10.510.10">
    <property type="entry name" value="Transferase(Phosphotransferase) domain 1"/>
    <property type="match status" value="1"/>
</dbReference>
<keyword evidence="25" id="KW-1185">Reference proteome</keyword>
<evidence type="ECO:0000256" key="4">
    <source>
        <dbReference type="ARBA" id="ARBA00022527"/>
    </source>
</evidence>
<evidence type="ECO:0000313" key="25">
    <source>
        <dbReference type="Proteomes" id="UP001642260"/>
    </source>
</evidence>
<evidence type="ECO:0000256" key="16">
    <source>
        <dbReference type="ARBA" id="ARBA00023170"/>
    </source>
</evidence>
<evidence type="ECO:0000256" key="20">
    <source>
        <dbReference type="PROSITE-ProRule" id="PRU10141"/>
    </source>
</evidence>
<evidence type="ECO:0000256" key="10">
    <source>
        <dbReference type="ARBA" id="ARBA00022737"/>
    </source>
</evidence>
<keyword evidence="10" id="KW-0677">Repeat</keyword>
<evidence type="ECO:0000256" key="18">
    <source>
        <dbReference type="ARBA" id="ARBA00047899"/>
    </source>
</evidence>
<keyword evidence="11 20" id="KW-0547">Nucleotide-binding</keyword>
<comment type="caution">
    <text evidence="24">The sequence shown here is derived from an EMBL/GenBank/DDBJ whole genome shotgun (WGS) entry which is preliminary data.</text>
</comment>
<evidence type="ECO:0000256" key="13">
    <source>
        <dbReference type="ARBA" id="ARBA00022840"/>
    </source>
</evidence>
<keyword evidence="12" id="KW-0418">Kinase</keyword>
<dbReference type="InterPro" id="IPR051824">
    <property type="entry name" value="LRR_Rcpt-Like_S/T_Kinase"/>
</dbReference>
<dbReference type="EC" id="2.7.11.1" evidence="3"/>
<dbReference type="GO" id="GO:0048638">
    <property type="term" value="P:regulation of developmental growth"/>
    <property type="evidence" value="ECO:0007669"/>
    <property type="project" value="UniProtKB-ARBA"/>
</dbReference>
<sequence>MSQRRREARGSYVFSSSTFFFFIIALLYSSSAELTDKGVNYEVLALIGIKSSLIDPHGVMMNWDDTAVDPCSWNMITCSADGFVLSLGAPSQNLSGTLASSISNLTYLQTVLLQNNYITGHIPLEIGKLMKLKTLDLSTNNFTGQIPSTLSGSKNLQYLRMNNNSLTGTIPSSLANMTQLTFLDLSYNNLSGPVPRSHAKTFNVMGNPQICPTGTEKDCNGTQPKPTSITWNSYKNEASDGRTKNRKIAIAVGLSLTCVCLLIIGFGFLFWWRRRYNQQVFFDVNDQNKEEVCLGNLRRFSFKELQSATSNFSSKNLVGKGGFGNVYKGCLHDGTIVAVKRLKDVNNGGGEIQFQTEVEMISLAVHRNLLRLYGLCTTSMERLLVYPYMSNGSVASRLKAKPVLDWSTRKRIALGAARGLLYLHEQCDPKIIHRDVKAANILLDDCYEAVVGDFGLAKLLDHEESHVTTAVRGTVGHIAPEYLSTGQSSEKTDVFGFGILLLELITGLRALEFGKAANQRGAILDWVKKLQQEKKLEQIVDKDLERNYDRIEVEEMVKVALLCTQYLPIHRPKMSEVVRMLEGDGLVEKWEASSQRTETNRSYSKPNEFSSSERYSDLTDDSSVLVQAMELSGPR</sequence>
<feature type="transmembrane region" description="Helical" evidence="22">
    <location>
        <begin position="12"/>
        <end position="30"/>
    </location>
</feature>
<evidence type="ECO:0000256" key="19">
    <source>
        <dbReference type="ARBA" id="ARBA00048679"/>
    </source>
</evidence>
<dbReference type="PANTHER" id="PTHR48006:SF90">
    <property type="entry name" value="PROTEIN KINASE DOMAIN-CONTAINING PROTEIN"/>
    <property type="match status" value="1"/>
</dbReference>
<dbReference type="SMART" id="SM00220">
    <property type="entry name" value="S_TKc"/>
    <property type="match status" value="1"/>
</dbReference>
<feature type="transmembrane region" description="Helical" evidence="22">
    <location>
        <begin position="248"/>
        <end position="272"/>
    </location>
</feature>
<accession>A0ABC8LW52</accession>
<keyword evidence="15 22" id="KW-0472">Membrane</keyword>
<comment type="subcellular location">
    <subcellularLocation>
        <location evidence="1">Membrane</location>
        <topology evidence="1">Single-pass type I membrane protein</topology>
    </subcellularLocation>
</comment>
<dbReference type="GO" id="GO:0016020">
    <property type="term" value="C:membrane"/>
    <property type="evidence" value="ECO:0007669"/>
    <property type="project" value="UniProtKB-SubCell"/>
</dbReference>
<feature type="binding site" evidence="20">
    <location>
        <position position="340"/>
    </location>
    <ligand>
        <name>ATP</name>
        <dbReference type="ChEBI" id="CHEBI:30616"/>
    </ligand>
</feature>
<name>A0ABC8LW52_ERUVS</name>
<feature type="region of interest" description="Disordered" evidence="21">
    <location>
        <begin position="592"/>
        <end position="621"/>
    </location>
</feature>
<evidence type="ECO:0000256" key="1">
    <source>
        <dbReference type="ARBA" id="ARBA00004479"/>
    </source>
</evidence>
<dbReference type="Pfam" id="PF07714">
    <property type="entry name" value="PK_Tyr_Ser-Thr"/>
    <property type="match status" value="1"/>
</dbReference>
<feature type="compositionally biased region" description="Polar residues" evidence="21">
    <location>
        <begin position="592"/>
        <end position="613"/>
    </location>
</feature>
<dbReference type="PROSITE" id="PS00108">
    <property type="entry name" value="PROTEIN_KINASE_ST"/>
    <property type="match status" value="1"/>
</dbReference>
<dbReference type="Pfam" id="PF00560">
    <property type="entry name" value="LRR_1"/>
    <property type="match status" value="1"/>
</dbReference>
<evidence type="ECO:0000256" key="2">
    <source>
        <dbReference type="ARBA" id="ARBA00008684"/>
    </source>
</evidence>